<keyword evidence="2" id="KW-1185">Reference proteome</keyword>
<evidence type="ECO:0000313" key="2">
    <source>
        <dbReference type="Proteomes" id="UP001297092"/>
    </source>
</evidence>
<evidence type="ECO:0000313" key="1">
    <source>
        <dbReference type="EMBL" id="MBT0607571.1"/>
    </source>
</evidence>
<dbReference type="RefSeq" id="WP_214112430.1">
    <property type="nucleotide sequence ID" value="NZ_JAHCTB010000002.1"/>
</dbReference>
<comment type="caution">
    <text evidence="1">The sequence shown here is derived from an EMBL/GenBank/DDBJ whole genome shotgun (WGS) entry which is preliminary data.</text>
</comment>
<organism evidence="1 2">
    <name type="scientific">Aequorivita echinoideorum</name>
    <dbReference type="NCBI Taxonomy" id="1549647"/>
    <lineage>
        <taxon>Bacteria</taxon>
        <taxon>Pseudomonadati</taxon>
        <taxon>Bacteroidota</taxon>
        <taxon>Flavobacteriia</taxon>
        <taxon>Flavobacteriales</taxon>
        <taxon>Flavobacteriaceae</taxon>
        <taxon>Aequorivita</taxon>
    </lineage>
</organism>
<evidence type="ECO:0008006" key="3">
    <source>
        <dbReference type="Google" id="ProtNLM"/>
    </source>
</evidence>
<sequence>MKKDFSNIPFPPLNLILHICTLVNELNGQFNEFSISEAKNQLRCDHHINKHMKAILGSNSLEEFRKKILLFQGTVDSLLKSYKNSSLVFTEKIAIEDILKQLAQDLKTLQNTTS</sequence>
<gene>
    <name evidence="1" type="ORF">KIV10_05200</name>
</gene>
<protein>
    <recommendedName>
        <fullName evidence="3">HPt domain-containing protein</fullName>
    </recommendedName>
</protein>
<reference evidence="1 2" key="1">
    <citation type="submission" date="2021-05" db="EMBL/GenBank/DDBJ databases">
        <title>Aequorivita echinoideorum JCM 30378 genome.</title>
        <authorList>
            <person name="Zhang H."/>
            <person name="Li C."/>
        </authorList>
    </citation>
    <scope>NUCLEOTIDE SEQUENCE [LARGE SCALE GENOMIC DNA]</scope>
    <source>
        <strain evidence="1 2">JCM30378</strain>
    </source>
</reference>
<dbReference type="EMBL" id="JAHCTB010000002">
    <property type="protein sequence ID" value="MBT0607571.1"/>
    <property type="molecule type" value="Genomic_DNA"/>
</dbReference>
<accession>A0ABS5S2Z6</accession>
<name>A0ABS5S2Z6_9FLAO</name>
<proteinExistence type="predicted"/>
<dbReference type="Proteomes" id="UP001297092">
    <property type="component" value="Unassembled WGS sequence"/>
</dbReference>